<comment type="subcellular location">
    <subcellularLocation>
        <location evidence="1 6">Membrane</location>
        <topology evidence="1 6">Multi-pass membrane protein</topology>
    </subcellularLocation>
</comment>
<accession>A0ABV7CFF5</accession>
<feature type="transmembrane region" description="Helical" evidence="6">
    <location>
        <begin position="67"/>
        <end position="84"/>
    </location>
</feature>
<evidence type="ECO:0000256" key="1">
    <source>
        <dbReference type="ARBA" id="ARBA00004141"/>
    </source>
</evidence>
<evidence type="ECO:0000256" key="5">
    <source>
        <dbReference type="ARBA" id="ARBA00023136"/>
    </source>
</evidence>
<reference evidence="8" key="1">
    <citation type="journal article" date="2019" name="Int. J. Syst. Evol. Microbiol.">
        <title>The Global Catalogue of Microorganisms (GCM) 10K type strain sequencing project: providing services to taxonomists for standard genome sequencing and annotation.</title>
        <authorList>
            <consortium name="The Broad Institute Genomics Platform"/>
            <consortium name="The Broad Institute Genome Sequencing Center for Infectious Disease"/>
            <person name="Wu L."/>
            <person name="Ma J."/>
        </authorList>
    </citation>
    <scope>NUCLEOTIDE SEQUENCE [LARGE SCALE GENOMIC DNA]</scope>
    <source>
        <strain evidence="8">KCTC 42730</strain>
    </source>
</reference>
<dbReference type="Pfam" id="PF01169">
    <property type="entry name" value="GDT1"/>
    <property type="match status" value="2"/>
</dbReference>
<evidence type="ECO:0000313" key="7">
    <source>
        <dbReference type="EMBL" id="MFC3031306.1"/>
    </source>
</evidence>
<dbReference type="Proteomes" id="UP001595453">
    <property type="component" value="Unassembled WGS sequence"/>
</dbReference>
<name>A0ABV7CFF5_9GAMM</name>
<keyword evidence="4 6" id="KW-1133">Transmembrane helix</keyword>
<evidence type="ECO:0000256" key="2">
    <source>
        <dbReference type="ARBA" id="ARBA00009190"/>
    </source>
</evidence>
<dbReference type="PANTHER" id="PTHR12608:SF1">
    <property type="entry name" value="TRANSMEMBRANE PROTEIN 165"/>
    <property type="match status" value="1"/>
</dbReference>
<comment type="similarity">
    <text evidence="2 6">Belongs to the GDT1 family.</text>
</comment>
<protein>
    <recommendedName>
        <fullName evidence="6">GDT1 family protein</fullName>
    </recommendedName>
</protein>
<feature type="transmembrane region" description="Helical" evidence="6">
    <location>
        <begin position="132"/>
        <end position="153"/>
    </location>
</feature>
<evidence type="ECO:0000256" key="4">
    <source>
        <dbReference type="ARBA" id="ARBA00022989"/>
    </source>
</evidence>
<organism evidence="7 8">
    <name type="scientific">Pseudoalteromonas fenneropenaei</name>
    <dbReference type="NCBI Taxonomy" id="1737459"/>
    <lineage>
        <taxon>Bacteria</taxon>
        <taxon>Pseudomonadati</taxon>
        <taxon>Pseudomonadota</taxon>
        <taxon>Gammaproteobacteria</taxon>
        <taxon>Alteromonadales</taxon>
        <taxon>Pseudoalteromonadaceae</taxon>
        <taxon>Pseudoalteromonas</taxon>
    </lineage>
</organism>
<dbReference type="RefSeq" id="WP_377120410.1">
    <property type="nucleotide sequence ID" value="NZ_JBHRSD010000002.1"/>
</dbReference>
<keyword evidence="8" id="KW-1185">Reference proteome</keyword>
<comment type="caution">
    <text evidence="7">The sequence shown here is derived from an EMBL/GenBank/DDBJ whole genome shotgun (WGS) entry which is preliminary data.</text>
</comment>
<evidence type="ECO:0000313" key="8">
    <source>
        <dbReference type="Proteomes" id="UP001595453"/>
    </source>
</evidence>
<dbReference type="InterPro" id="IPR001727">
    <property type="entry name" value="GDT1-like"/>
</dbReference>
<keyword evidence="3 6" id="KW-0812">Transmembrane</keyword>
<evidence type="ECO:0000256" key="3">
    <source>
        <dbReference type="ARBA" id="ARBA00022692"/>
    </source>
</evidence>
<gene>
    <name evidence="7" type="ORF">ACFOEE_02035</name>
</gene>
<feature type="transmembrane region" description="Helical" evidence="6">
    <location>
        <begin position="165"/>
        <end position="183"/>
    </location>
</feature>
<proteinExistence type="inferred from homology"/>
<dbReference type="EMBL" id="JBHRSD010000002">
    <property type="protein sequence ID" value="MFC3031306.1"/>
    <property type="molecule type" value="Genomic_DNA"/>
</dbReference>
<feature type="transmembrane region" description="Helical" evidence="6">
    <location>
        <begin position="37"/>
        <end position="55"/>
    </location>
</feature>
<evidence type="ECO:0000256" key="6">
    <source>
        <dbReference type="RuleBase" id="RU365102"/>
    </source>
</evidence>
<sequence length="184" mass="20073">MEALLVSTLTVTLAEIGDKTQLLSLCLILKFRQPLQIALGILIATLLNHFATAYFGVWLADAIDPNYLQWGISLSFIVLAIWLLIPDKDEGISDKFDKLGVFGATTLLFFLAELGDKTQIATALLASQYQSLIWVTLGTTLGMLAANLPILFLGERLLNALPLQLFRWLAAGVACLIGVLGLVW</sequence>
<dbReference type="PANTHER" id="PTHR12608">
    <property type="entry name" value="TRANSMEMBRANE PROTEIN HTP-1 RELATED"/>
    <property type="match status" value="1"/>
</dbReference>
<keyword evidence="5 6" id="KW-0472">Membrane</keyword>
<feature type="transmembrane region" description="Helical" evidence="6">
    <location>
        <begin position="96"/>
        <end position="112"/>
    </location>
</feature>